<proteinExistence type="predicted"/>
<dbReference type="EMBL" id="LCFK01000006">
    <property type="protein sequence ID" value="KKS94643.1"/>
    <property type="molecule type" value="Genomic_DNA"/>
</dbReference>
<keyword evidence="1" id="KW-0472">Membrane</keyword>
<comment type="caution">
    <text evidence="2">The sequence shown here is derived from an EMBL/GenBank/DDBJ whole genome shotgun (WGS) entry which is preliminary data.</text>
</comment>
<evidence type="ECO:0000313" key="3">
    <source>
        <dbReference type="Proteomes" id="UP000033980"/>
    </source>
</evidence>
<keyword evidence="1" id="KW-1133">Transmembrane helix</keyword>
<dbReference type="AlphaFoldDB" id="A0A0G1G6Q6"/>
<organism evidence="2 3">
    <name type="scientific">Candidatus Collierbacteria bacterium GW2011_GWC2_43_12</name>
    <dbReference type="NCBI Taxonomy" id="1618390"/>
    <lineage>
        <taxon>Bacteria</taxon>
        <taxon>Candidatus Collieribacteriota</taxon>
    </lineage>
</organism>
<feature type="transmembrane region" description="Helical" evidence="1">
    <location>
        <begin position="21"/>
        <end position="39"/>
    </location>
</feature>
<keyword evidence="1" id="KW-0812">Transmembrane</keyword>
<dbReference type="Proteomes" id="UP000033980">
    <property type="component" value="Unassembled WGS sequence"/>
</dbReference>
<reference evidence="2 3" key="1">
    <citation type="journal article" date="2015" name="Nature">
        <title>rRNA introns, odd ribosomes, and small enigmatic genomes across a large radiation of phyla.</title>
        <authorList>
            <person name="Brown C.T."/>
            <person name="Hug L.A."/>
            <person name="Thomas B.C."/>
            <person name="Sharon I."/>
            <person name="Castelle C.J."/>
            <person name="Singh A."/>
            <person name="Wilkins M.J."/>
            <person name="Williams K.H."/>
            <person name="Banfield J.F."/>
        </authorList>
    </citation>
    <scope>NUCLEOTIDE SEQUENCE [LARGE SCALE GENOMIC DNA]</scope>
</reference>
<gene>
    <name evidence="2" type="ORF">UV68_C0006G0029</name>
</gene>
<name>A0A0G1G6Q6_9BACT</name>
<sequence length="301" mass="32685">MNLTVKVFFGILYQAMKRNQIILLVVGILVVLISAIFFVSKGSKKDPSGEVKKPSPLTTKILINELPLAERPFTVLVPHATNRLFTFVTIGADKADAATLDLEYQSGDLLKGARASLEAPISNTFVKAIILGSCSTGGKCTFDTDLKSGTLKYKLHFPGQDVTHLLKGDFTFVSGQKNLPDGKVIYEPSKATAKDNLILLNSFGLPKTVEKETLMYPIVLSSTSDKTIAGTLTINQAGVTGAAIYDGTEYKDLKIAIKDNSLTIALNHKPWSMKADIVRDDEKGSKESVTLYLLGPIVLYK</sequence>
<evidence type="ECO:0000256" key="1">
    <source>
        <dbReference type="SAM" id="Phobius"/>
    </source>
</evidence>
<evidence type="ECO:0000313" key="2">
    <source>
        <dbReference type="EMBL" id="KKS94643.1"/>
    </source>
</evidence>
<protein>
    <submittedName>
        <fullName evidence="2">Uncharacterized protein</fullName>
    </submittedName>
</protein>
<accession>A0A0G1G6Q6</accession>